<protein>
    <recommendedName>
        <fullName evidence="2">WLM domain-containing protein</fullName>
    </recommendedName>
</protein>
<feature type="compositionally biased region" description="Polar residues" evidence="1">
    <location>
        <begin position="327"/>
        <end position="336"/>
    </location>
</feature>
<dbReference type="Gene3D" id="3.10.20.90">
    <property type="entry name" value="Phosphatidylinositol 3-kinase Catalytic Subunit, Chain A, domain 1"/>
    <property type="match status" value="1"/>
</dbReference>
<evidence type="ECO:0000259" key="2">
    <source>
        <dbReference type="PROSITE" id="PS51397"/>
    </source>
</evidence>
<dbReference type="Proteomes" id="UP001314263">
    <property type="component" value="Unassembled WGS sequence"/>
</dbReference>
<dbReference type="PANTHER" id="PTHR47796:SF1">
    <property type="entry name" value="OS08G0500800 PROTEIN"/>
    <property type="match status" value="1"/>
</dbReference>
<name>A0AAV1ILA8_9CHLO</name>
<evidence type="ECO:0000313" key="3">
    <source>
        <dbReference type="EMBL" id="CAK0787477.1"/>
    </source>
</evidence>
<evidence type="ECO:0000313" key="4">
    <source>
        <dbReference type="Proteomes" id="UP001314263"/>
    </source>
</evidence>
<dbReference type="Pfam" id="PF08325">
    <property type="entry name" value="WLM"/>
    <property type="match status" value="1"/>
</dbReference>
<dbReference type="AlphaFoldDB" id="A0AAV1ILA8"/>
<dbReference type="SUPFAM" id="SSF143503">
    <property type="entry name" value="PUG domain-like"/>
    <property type="match status" value="1"/>
</dbReference>
<organism evidence="3 4">
    <name type="scientific">Coccomyxa viridis</name>
    <dbReference type="NCBI Taxonomy" id="1274662"/>
    <lineage>
        <taxon>Eukaryota</taxon>
        <taxon>Viridiplantae</taxon>
        <taxon>Chlorophyta</taxon>
        <taxon>core chlorophytes</taxon>
        <taxon>Trebouxiophyceae</taxon>
        <taxon>Trebouxiophyceae incertae sedis</taxon>
        <taxon>Coccomyxaceae</taxon>
        <taxon>Coccomyxa</taxon>
    </lineage>
</organism>
<dbReference type="PANTHER" id="PTHR47796">
    <property type="entry name" value="ZINC METALLOPROTEINASE-LIKE PROTEIN"/>
    <property type="match status" value="1"/>
</dbReference>
<accession>A0AAV1ILA8</accession>
<feature type="compositionally biased region" description="Basic and acidic residues" evidence="1">
    <location>
        <begin position="457"/>
        <end position="471"/>
    </location>
</feature>
<dbReference type="InterPro" id="IPR036339">
    <property type="entry name" value="PUB-like_dom_sf"/>
</dbReference>
<feature type="region of interest" description="Disordered" evidence="1">
    <location>
        <begin position="324"/>
        <end position="346"/>
    </location>
</feature>
<evidence type="ECO:0000256" key="1">
    <source>
        <dbReference type="SAM" id="MobiDB-lite"/>
    </source>
</evidence>
<feature type="domain" description="WLM" evidence="2">
    <location>
        <begin position="118"/>
        <end position="307"/>
    </location>
</feature>
<feature type="compositionally biased region" description="Polar residues" evidence="1">
    <location>
        <begin position="386"/>
        <end position="419"/>
    </location>
</feature>
<proteinExistence type="predicted"/>
<dbReference type="EMBL" id="CAUYUE010000017">
    <property type="protein sequence ID" value="CAK0787477.1"/>
    <property type="molecule type" value="Genomic_DNA"/>
</dbReference>
<dbReference type="Gene3D" id="1.20.58.2190">
    <property type="match status" value="1"/>
</dbReference>
<reference evidence="3 4" key="1">
    <citation type="submission" date="2023-10" db="EMBL/GenBank/DDBJ databases">
        <authorList>
            <person name="Maclean D."/>
            <person name="Macfadyen A."/>
        </authorList>
    </citation>
    <scope>NUCLEOTIDE SEQUENCE [LARGE SCALE GENOMIC DNA]</scope>
</reference>
<sequence length="599" mass="64769">MAVFEVRVTYRSQHVPVRLSEDFSTLQQLSEALKKEFDVDYEAQKLLVGGRIIFPAQTPHKTLLEVGIGAGARILLLSQPKQEELARLDVPDQRIRGFEEELISASRRRGHARRAQAPSGKYTFRAYEAWHAPGLHPPPSEALKLLHSLAADRGIAAVMAHHRWSVGKLSEMPPEGQVGVSPVCILGVNINAGQEISLRLRTDDLRGFRRYGRIRETLIHELAHMVFSEHDNSFKELNSQLLREAAAHDWARSARALAGDDASFHGDWQNEPSSAAVAPISHRLGGLAASDSDARAAAAQAALERAQVASPMPPVTEVHVDSAADGHTQQASTESSGPVDGSSAGDVQQEDAIQGLGHLDGTTEELEAAMRKLGTPTASHPKDSPFTMQQPGASSDSNASSEDTHPMSSSTEKQDQQPAQHLADLMASSAGKARQQSLDQRTEQPAHPASSSAGEESAEHMKQDIKQHGEQEAEEGSPAVPDPACMAAAQEAVRRVLSAADPADAQAVLQSVSKILQHIVEEPEEAKFRRLREKPLERRLGALLPHCVALLEAAGFERLSMDAETALVLWQSDLGALRFVLDLVRHQHDALGSLGTASD</sequence>
<feature type="region of interest" description="Disordered" evidence="1">
    <location>
        <begin position="375"/>
        <end position="482"/>
    </location>
</feature>
<gene>
    <name evidence="3" type="ORF">CVIRNUC_010697</name>
</gene>
<dbReference type="InterPro" id="IPR013536">
    <property type="entry name" value="WLM_dom"/>
</dbReference>
<dbReference type="SMART" id="SM00580">
    <property type="entry name" value="PUG"/>
    <property type="match status" value="1"/>
</dbReference>
<keyword evidence="4" id="KW-1185">Reference proteome</keyword>
<dbReference type="PROSITE" id="PS51397">
    <property type="entry name" value="WLM"/>
    <property type="match status" value="1"/>
</dbReference>
<comment type="caution">
    <text evidence="3">The sequence shown here is derived from an EMBL/GenBank/DDBJ whole genome shotgun (WGS) entry which is preliminary data.</text>
</comment>